<dbReference type="InterPro" id="IPR000195">
    <property type="entry name" value="Rab-GAP-TBC_dom"/>
</dbReference>
<feature type="compositionally biased region" description="Basic and acidic residues" evidence="1">
    <location>
        <begin position="724"/>
        <end position="744"/>
    </location>
</feature>
<feature type="compositionally biased region" description="Polar residues" evidence="1">
    <location>
        <begin position="294"/>
        <end position="305"/>
    </location>
</feature>
<feature type="domain" description="Rab-GAP TBC" evidence="2">
    <location>
        <begin position="442"/>
        <end position="660"/>
    </location>
</feature>
<dbReference type="AlphaFoldDB" id="A0AAD5WUP5"/>
<dbReference type="PANTHER" id="PTHR47219:SF20">
    <property type="entry name" value="TBC1 DOMAIN FAMILY MEMBER 2B"/>
    <property type="match status" value="1"/>
</dbReference>
<reference evidence="3" key="1">
    <citation type="submission" date="2022-07" db="EMBL/GenBank/DDBJ databases">
        <title>Draft genome sequence of Zalerion maritima ATCC 34329, a (micro)plastics degrading marine fungus.</title>
        <authorList>
            <person name="Paco A."/>
            <person name="Goncalves M.F.M."/>
            <person name="Rocha-Santos T.A.P."/>
            <person name="Alves A."/>
        </authorList>
    </citation>
    <scope>NUCLEOTIDE SEQUENCE</scope>
    <source>
        <strain evidence="3">ATCC 34329</strain>
    </source>
</reference>
<dbReference type="InterPro" id="IPR050302">
    <property type="entry name" value="Rab_GAP_TBC_domain"/>
</dbReference>
<feature type="compositionally biased region" description="Pro residues" evidence="1">
    <location>
        <begin position="353"/>
        <end position="367"/>
    </location>
</feature>
<dbReference type="Pfam" id="PF00566">
    <property type="entry name" value="RabGAP-TBC"/>
    <property type="match status" value="2"/>
</dbReference>
<proteinExistence type="predicted"/>
<evidence type="ECO:0000313" key="4">
    <source>
        <dbReference type="Proteomes" id="UP001201980"/>
    </source>
</evidence>
<accession>A0AAD5WUP5</accession>
<feature type="compositionally biased region" description="Polar residues" evidence="1">
    <location>
        <begin position="160"/>
        <end position="190"/>
    </location>
</feature>
<dbReference type="SUPFAM" id="SSF47923">
    <property type="entry name" value="Ypt/Rab-GAP domain of gyp1p"/>
    <property type="match status" value="2"/>
</dbReference>
<feature type="compositionally biased region" description="Polar residues" evidence="1">
    <location>
        <begin position="42"/>
        <end position="52"/>
    </location>
</feature>
<feature type="region of interest" description="Disordered" evidence="1">
    <location>
        <begin position="1"/>
        <end position="255"/>
    </location>
</feature>
<name>A0AAD5WUP5_9PEZI</name>
<dbReference type="SMART" id="SM00164">
    <property type="entry name" value="TBC"/>
    <property type="match status" value="1"/>
</dbReference>
<dbReference type="Gene3D" id="1.10.472.80">
    <property type="entry name" value="Ypt/Rab-GAP domain of gyp1p, domain 3"/>
    <property type="match status" value="1"/>
</dbReference>
<evidence type="ECO:0000256" key="1">
    <source>
        <dbReference type="SAM" id="MobiDB-lite"/>
    </source>
</evidence>
<dbReference type="EMBL" id="JAKWBI020000084">
    <property type="protein sequence ID" value="KAJ2903319.1"/>
    <property type="molecule type" value="Genomic_DNA"/>
</dbReference>
<dbReference type="GO" id="GO:0031267">
    <property type="term" value="F:small GTPase binding"/>
    <property type="evidence" value="ECO:0007669"/>
    <property type="project" value="TreeGrafter"/>
</dbReference>
<organism evidence="3 4">
    <name type="scientific">Zalerion maritima</name>
    <dbReference type="NCBI Taxonomy" id="339359"/>
    <lineage>
        <taxon>Eukaryota</taxon>
        <taxon>Fungi</taxon>
        <taxon>Dikarya</taxon>
        <taxon>Ascomycota</taxon>
        <taxon>Pezizomycotina</taxon>
        <taxon>Sordariomycetes</taxon>
        <taxon>Lulworthiomycetidae</taxon>
        <taxon>Lulworthiales</taxon>
        <taxon>Lulworthiaceae</taxon>
        <taxon>Zalerion</taxon>
    </lineage>
</organism>
<dbReference type="Gene3D" id="1.10.8.270">
    <property type="entry name" value="putative rabgap domain of human tbc1 domain family member 14 like domains"/>
    <property type="match status" value="1"/>
</dbReference>
<feature type="region of interest" description="Disordered" evidence="1">
    <location>
        <begin position="723"/>
        <end position="792"/>
    </location>
</feature>
<dbReference type="GO" id="GO:0005096">
    <property type="term" value="F:GTPase activator activity"/>
    <property type="evidence" value="ECO:0007669"/>
    <property type="project" value="TreeGrafter"/>
</dbReference>
<evidence type="ECO:0000259" key="2">
    <source>
        <dbReference type="PROSITE" id="PS50086"/>
    </source>
</evidence>
<feature type="region of interest" description="Disordered" evidence="1">
    <location>
        <begin position="267"/>
        <end position="384"/>
    </location>
</feature>
<comment type="caution">
    <text evidence="3">The sequence shown here is derived from an EMBL/GenBank/DDBJ whole genome shotgun (WGS) entry which is preliminary data.</text>
</comment>
<gene>
    <name evidence="3" type="ORF">MKZ38_010070</name>
</gene>
<dbReference type="InterPro" id="IPR035969">
    <property type="entry name" value="Rab-GAP_TBC_sf"/>
</dbReference>
<sequence>MSPRWGPFASPSSPLREQFPASPRSPISPYASRGPSRFSDHPSPTFSDNEQTPAPFRAYQAYNPGRTVSESVDNFSRPRKPSIRQAQLADSDILPWPRSRGQSTSSNKSAATFASLPVRPSDYEHRLRARNATTGATSLARPPLPHSNYWGGGSEELRSSYRSQLSASTAQQTVETERSSVLTKASSVTSMAEEPEDELSVEDVMGMYEKGFDDDSDPKHDGPNGGDGRTPGEGDRPTRSRSNSGSAEITRRLTRTLEMFDKIQIPGTLANVQKAPSHPMDSSVPSEDLAPSSLIASTLSGSADQTLPPMRSPSSQPALRPSEPSSPEPLLPELTVPMIHPSPLSSAPIGPSSQPPPPPQPTPSPPEEPPEEPGSRDRYGFRKKNQYVSRQQYDSWNKGYEVYLERRKKKWQQYLRDNGLITLNPTRFPPPNTKTKRFIRKGIPPEWRGAAWFYYAGGPAILAKHGGVYDDMIKRKAKEVDVEAIERDLHRTFPDNNRFKPPGETGEPAKIAELRRVLHAFSIFNPKIGYCQSLNFIAGMLLLFVETEEQCFWLLNIITRIYLPGTHDLSLEGSKVDLGVLMQSLQESMPLVWAKVGGDIENENRGGRFRRGTSRRAAEPDVNRLPPITLSMTAWFMSCFIGTLPIEPTLRVWDVFFYEGSKTLFRIALTIFKLGEGEIRALKDPMEMFELMQSLPRKLFDANAVLEGCFKRRNGFGHLSQDTIDARRKERRDAGRKDVERMRIATEASSSAAGGDEERDARKGMFGRRSRKETMVQPSRDRSVPPTRMALE</sequence>
<feature type="compositionally biased region" description="Polar residues" evidence="1">
    <location>
        <begin position="100"/>
        <end position="112"/>
    </location>
</feature>
<dbReference type="PANTHER" id="PTHR47219">
    <property type="entry name" value="RAB GTPASE-ACTIVATING PROTEIN 1-LIKE"/>
    <property type="match status" value="1"/>
</dbReference>
<dbReference type="FunFam" id="1.10.8.270:FF:000026">
    <property type="entry name" value="TBC (Tre-2/Bub2/Cdc16) domain family"/>
    <property type="match status" value="1"/>
</dbReference>
<evidence type="ECO:0000313" key="3">
    <source>
        <dbReference type="EMBL" id="KAJ2903319.1"/>
    </source>
</evidence>
<dbReference type="PROSITE" id="PS50086">
    <property type="entry name" value="TBC_RABGAP"/>
    <property type="match status" value="1"/>
</dbReference>
<dbReference type="Proteomes" id="UP001201980">
    <property type="component" value="Unassembled WGS sequence"/>
</dbReference>
<feature type="compositionally biased region" description="Basic and acidic residues" evidence="1">
    <location>
        <begin position="210"/>
        <end position="222"/>
    </location>
</feature>
<keyword evidence="4" id="KW-1185">Reference proteome</keyword>
<protein>
    <submittedName>
        <fullName evidence="3">GTPase activating protein</fullName>
    </submittedName>
</protein>